<reference evidence="1" key="1">
    <citation type="submission" date="2019-12" db="EMBL/GenBank/DDBJ databases">
        <authorList>
            <person name="Cremers G."/>
        </authorList>
    </citation>
    <scope>NUCLEOTIDE SEQUENCE</scope>
    <source>
        <strain evidence="1">Vvax</strain>
    </source>
</reference>
<accession>A0A679JC29</accession>
<gene>
    <name evidence="1" type="ORF">VVAX_02281</name>
</gene>
<dbReference type="Pfam" id="PF06996">
    <property type="entry name" value="T6SS_TssG"/>
    <property type="match status" value="1"/>
</dbReference>
<dbReference type="InterPro" id="IPR010732">
    <property type="entry name" value="T6SS_TssG-like"/>
</dbReference>
<name>A0A679JC29_VARPD</name>
<dbReference type="EMBL" id="LR743507">
    <property type="protein sequence ID" value="CAA2103478.1"/>
    <property type="molecule type" value="Genomic_DNA"/>
</dbReference>
<dbReference type="NCBIfam" id="TIGR03347">
    <property type="entry name" value="VI_chp_1"/>
    <property type="match status" value="1"/>
</dbReference>
<dbReference type="PANTHER" id="PTHR35564">
    <property type="match status" value="1"/>
</dbReference>
<evidence type="ECO:0000313" key="1">
    <source>
        <dbReference type="EMBL" id="CAA2103478.1"/>
    </source>
</evidence>
<dbReference type="AlphaFoldDB" id="A0A679JC29"/>
<dbReference type="PANTHER" id="PTHR35564:SF4">
    <property type="entry name" value="CYTOPLASMIC PROTEIN"/>
    <property type="match status" value="1"/>
</dbReference>
<protein>
    <recommendedName>
        <fullName evidence="2">Type VI secretion system baseplate subunit TssG</fullName>
    </recommendedName>
</protein>
<organism evidence="1">
    <name type="scientific">Variovorax paradoxus</name>
    <dbReference type="NCBI Taxonomy" id="34073"/>
    <lineage>
        <taxon>Bacteria</taxon>
        <taxon>Pseudomonadati</taxon>
        <taxon>Pseudomonadota</taxon>
        <taxon>Betaproteobacteria</taxon>
        <taxon>Burkholderiales</taxon>
        <taxon>Comamonadaceae</taxon>
        <taxon>Variovorax</taxon>
    </lineage>
</organism>
<evidence type="ECO:0008006" key="2">
    <source>
        <dbReference type="Google" id="ProtNLM"/>
    </source>
</evidence>
<proteinExistence type="predicted"/>
<sequence>MGPHDGPSGRAVIERLTARPQEFNLFQAISLLERAAPEAVPVGRSQGPREREAVRLHAFVSLAFEASDVREVSAGAATGEPFALTTPALSLGGSGGPLPIPFTEMLLERRQQRDHATADFLDIFNHRFLAFLYRSRRKHHVALNPQSPSRSTLASTLDAASALGLRAGVRAPDGSALWLRHAGLLGGAPRGMTALLALLRDRLGVRVQGAQFRGGWLALEPDASARLDMRTPLGGGAVLGQRVWDQGAGIRLSFTELSQRRLRELLPGGADHALAKWLVRRFVPQELKVEMELSLAPAESRSSVLGAANPMRLGWTSWIAGPSFRGSLPPVQHTLTSDARAPDGASAA</sequence>